<accession>A0A8J7PEV4</accession>
<gene>
    <name evidence="1" type="ORF">J0M35_17440</name>
</gene>
<protein>
    <submittedName>
        <fullName evidence="1">Uncharacterized protein</fullName>
    </submittedName>
</protein>
<dbReference type="AlphaFoldDB" id="A0A8J7PEV4"/>
<sequence>MRLFNSEHTWRRYISLDEWYDVLRNMPEKEGQVTAQLLNIEPTTVWR</sequence>
<reference evidence="1" key="1">
    <citation type="submission" date="2021-02" db="EMBL/GenBank/DDBJ databases">
        <title>Genome-Resolved Metagenomics of a Microbial Community Performing Photosynthetic Biological Nutrient Removal.</title>
        <authorList>
            <person name="Mcdaniel E.A."/>
        </authorList>
    </citation>
    <scope>NUCLEOTIDE SEQUENCE</scope>
    <source>
        <strain evidence="1">UWPOB_OBS1</strain>
    </source>
</reference>
<dbReference type="Proteomes" id="UP000664277">
    <property type="component" value="Unassembled WGS sequence"/>
</dbReference>
<organism evidence="1 2">
    <name type="scientific">Candidatus Obscuribacter phosphatis</name>
    <dbReference type="NCBI Taxonomy" id="1906157"/>
    <lineage>
        <taxon>Bacteria</taxon>
        <taxon>Bacillati</taxon>
        <taxon>Candidatus Melainabacteria</taxon>
        <taxon>Candidatus Obscuribacterales</taxon>
        <taxon>Candidatus Obscuribacteraceae</taxon>
        <taxon>Candidatus Obscuribacter</taxon>
    </lineage>
</organism>
<proteinExistence type="predicted"/>
<evidence type="ECO:0000313" key="2">
    <source>
        <dbReference type="Proteomes" id="UP000664277"/>
    </source>
</evidence>
<dbReference type="EMBL" id="JAFLCK010000032">
    <property type="protein sequence ID" value="MBN8662156.1"/>
    <property type="molecule type" value="Genomic_DNA"/>
</dbReference>
<name>A0A8J7PEV4_9BACT</name>
<evidence type="ECO:0000313" key="1">
    <source>
        <dbReference type="EMBL" id="MBN8662156.1"/>
    </source>
</evidence>
<comment type="caution">
    <text evidence="1">The sequence shown here is derived from an EMBL/GenBank/DDBJ whole genome shotgun (WGS) entry which is preliminary data.</text>
</comment>